<evidence type="ECO:0000256" key="6">
    <source>
        <dbReference type="HAMAP-Rule" id="MF_00061"/>
    </source>
</evidence>
<dbReference type="PIRSF" id="PIRSF010376">
    <property type="entry name" value="IspE"/>
    <property type="match status" value="1"/>
</dbReference>
<dbReference type="PANTHER" id="PTHR43527:SF2">
    <property type="entry name" value="4-DIPHOSPHOCYTIDYL-2-C-METHYL-D-ERYTHRITOL KINASE, CHLOROPLASTIC"/>
    <property type="match status" value="1"/>
</dbReference>
<dbReference type="GO" id="GO:0019288">
    <property type="term" value="P:isopentenyl diphosphate biosynthetic process, methylerythritol 4-phosphate pathway"/>
    <property type="evidence" value="ECO:0007669"/>
    <property type="project" value="UniProtKB-UniRule"/>
</dbReference>
<evidence type="ECO:0000313" key="9">
    <source>
        <dbReference type="Proteomes" id="UP000253975"/>
    </source>
</evidence>
<comment type="function">
    <text evidence="6">Catalyzes the phosphorylation of the position 2 hydroxy group of 4-diphosphocytidyl-2C-methyl-D-erythritol.</text>
</comment>
<dbReference type="InterPro" id="IPR006204">
    <property type="entry name" value="GHMP_kinase_N_dom"/>
</dbReference>
<keyword evidence="6" id="KW-0414">Isoprene biosynthesis</keyword>
<dbReference type="SUPFAM" id="SSF55060">
    <property type="entry name" value="GHMP Kinase, C-terminal domain"/>
    <property type="match status" value="1"/>
</dbReference>
<feature type="binding site" evidence="6">
    <location>
        <begin position="114"/>
        <end position="124"/>
    </location>
    <ligand>
        <name>ATP</name>
        <dbReference type="ChEBI" id="CHEBI:30616"/>
    </ligand>
</feature>
<feature type="active site" evidence="6">
    <location>
        <position position="12"/>
    </location>
</feature>
<dbReference type="GO" id="GO:0005524">
    <property type="term" value="F:ATP binding"/>
    <property type="evidence" value="ECO:0007669"/>
    <property type="project" value="UniProtKB-UniRule"/>
</dbReference>
<dbReference type="InterPro" id="IPR036554">
    <property type="entry name" value="GHMP_kinase_C_sf"/>
</dbReference>
<comment type="pathway">
    <text evidence="6">Isoprenoid biosynthesis; isopentenyl diphosphate biosynthesis via DXP pathway; isopentenyl diphosphate from 1-deoxy-D-xylulose 5-phosphate: step 3/6.</text>
</comment>
<keyword evidence="3 6" id="KW-0547">Nucleotide-binding</keyword>
<keyword evidence="5 6" id="KW-0067">ATP-binding</keyword>
<dbReference type="PANTHER" id="PTHR43527">
    <property type="entry name" value="4-DIPHOSPHOCYTIDYL-2-C-METHYL-D-ERYTHRITOL KINASE, CHLOROPLASTIC"/>
    <property type="match status" value="1"/>
</dbReference>
<evidence type="ECO:0000256" key="3">
    <source>
        <dbReference type="ARBA" id="ARBA00022741"/>
    </source>
</evidence>
<dbReference type="InterPro" id="IPR020568">
    <property type="entry name" value="Ribosomal_Su5_D2-typ_SF"/>
</dbReference>
<comment type="catalytic activity">
    <reaction evidence="6">
        <text>4-CDP-2-C-methyl-D-erythritol + ATP = 4-CDP-2-C-methyl-D-erythritol 2-phosphate + ADP + H(+)</text>
        <dbReference type="Rhea" id="RHEA:18437"/>
        <dbReference type="ChEBI" id="CHEBI:15378"/>
        <dbReference type="ChEBI" id="CHEBI:30616"/>
        <dbReference type="ChEBI" id="CHEBI:57823"/>
        <dbReference type="ChEBI" id="CHEBI:57919"/>
        <dbReference type="ChEBI" id="CHEBI:456216"/>
        <dbReference type="EC" id="2.7.1.148"/>
    </reaction>
</comment>
<dbReference type="HAMAP" id="MF_00061">
    <property type="entry name" value="IspE"/>
    <property type="match status" value="1"/>
</dbReference>
<feature type="active site" evidence="6">
    <location>
        <position position="156"/>
    </location>
</feature>
<evidence type="ECO:0000256" key="2">
    <source>
        <dbReference type="ARBA" id="ARBA00022679"/>
    </source>
</evidence>
<protein>
    <recommendedName>
        <fullName evidence="1 6">4-diphosphocytidyl-2-C-methyl-D-erythritol kinase</fullName>
        <shortName evidence="6">CMK</shortName>
        <ecNumber evidence="6">2.7.1.148</ecNumber>
    </recommendedName>
    <alternativeName>
        <fullName evidence="6">4-(cytidine-5'-diphospho)-2-C-methyl-D-erythritol kinase</fullName>
    </alternativeName>
</protein>
<evidence type="ECO:0000259" key="7">
    <source>
        <dbReference type="Pfam" id="PF00288"/>
    </source>
</evidence>
<dbReference type="GO" id="GO:0050515">
    <property type="term" value="F:4-(cytidine 5'-diphospho)-2-C-methyl-D-erythritol kinase activity"/>
    <property type="evidence" value="ECO:0007669"/>
    <property type="project" value="UniProtKB-UniRule"/>
</dbReference>
<evidence type="ECO:0000256" key="5">
    <source>
        <dbReference type="ARBA" id="ARBA00022840"/>
    </source>
</evidence>
<dbReference type="AlphaFoldDB" id="A0A369L983"/>
<sequence length="330" mass="34434">MKQTLTVFSPAKVNLQLEIGERRTDGFHQAKSIMQALTLHDMVTVVLDDGVDAYLSPDGFSDFAIDVTCTTFEGIPELDVAPESNIAYKAAAALAEKLGHEQGHISIHIEKHIPFEAGLGGGSSNAAAVIAGLCRAWGEDAASEAALDVARALGADVAFFLHGGCVQLGEKGDVLERTFEPARGTVVLVKIDEGVSTKAAYAAFDELAAVQHVESTDAIESAAELPLFNNLAAASEQVLPALAETREWLASQPGVAHDAEGKAEVLLCGSGSATFAIVEDGDSIRKAADIVAAAKLKGMWARSCSFAPIGVRVLDGQGAGSNLGAPRKIW</sequence>
<dbReference type="GO" id="GO:0016114">
    <property type="term" value="P:terpenoid biosynthetic process"/>
    <property type="evidence" value="ECO:0007669"/>
    <property type="project" value="InterPro"/>
</dbReference>
<feature type="domain" description="GHMP kinase N-terminal" evidence="7">
    <location>
        <begin position="85"/>
        <end position="164"/>
    </location>
</feature>
<dbReference type="Pfam" id="PF00288">
    <property type="entry name" value="GHMP_kinases_N"/>
    <property type="match status" value="1"/>
</dbReference>
<proteinExistence type="inferred from homology"/>
<gene>
    <name evidence="6" type="primary">ispE</name>
    <name evidence="8" type="ORF">C1881_10315</name>
</gene>
<dbReference type="UniPathway" id="UPA00056">
    <property type="reaction ID" value="UER00094"/>
</dbReference>
<evidence type="ECO:0000256" key="1">
    <source>
        <dbReference type="ARBA" id="ARBA00017473"/>
    </source>
</evidence>
<accession>A0A369L983</accession>
<keyword evidence="4 6" id="KW-0418">Kinase</keyword>
<evidence type="ECO:0000256" key="4">
    <source>
        <dbReference type="ARBA" id="ARBA00022777"/>
    </source>
</evidence>
<keyword evidence="2 6" id="KW-0808">Transferase</keyword>
<name>A0A369L983_9ACTN</name>
<reference evidence="8 9" key="1">
    <citation type="journal article" date="2018" name="Elife">
        <title>Discovery and characterization of a prevalent human gut bacterial enzyme sufficient for the inactivation of a family of plant toxins.</title>
        <authorList>
            <person name="Koppel N."/>
            <person name="Bisanz J.E."/>
            <person name="Pandelia M.E."/>
            <person name="Turnbaugh P.J."/>
            <person name="Balskus E.P."/>
        </authorList>
    </citation>
    <scope>NUCLEOTIDE SEQUENCE [LARGE SCALE GENOMIC DNA]</scope>
    <source>
        <strain evidence="8 9">OB21 GAM31</strain>
    </source>
</reference>
<dbReference type="Gene3D" id="3.30.70.890">
    <property type="entry name" value="GHMP kinase, C-terminal domain"/>
    <property type="match status" value="1"/>
</dbReference>
<comment type="caution">
    <text evidence="8">The sequence shown here is derived from an EMBL/GenBank/DDBJ whole genome shotgun (WGS) entry which is preliminary data.</text>
</comment>
<comment type="similarity">
    <text evidence="6">Belongs to the GHMP kinase family. IspE subfamily.</text>
</comment>
<dbReference type="Gene3D" id="3.30.230.10">
    <property type="match status" value="1"/>
</dbReference>
<organism evidence="8 9">
    <name type="scientific">Slackia isoflavoniconvertens</name>
    <dbReference type="NCBI Taxonomy" id="572010"/>
    <lineage>
        <taxon>Bacteria</taxon>
        <taxon>Bacillati</taxon>
        <taxon>Actinomycetota</taxon>
        <taxon>Coriobacteriia</taxon>
        <taxon>Eggerthellales</taxon>
        <taxon>Eggerthellaceae</taxon>
        <taxon>Slackia</taxon>
    </lineage>
</organism>
<dbReference type="EC" id="2.7.1.148" evidence="6"/>
<dbReference type="InterPro" id="IPR014721">
    <property type="entry name" value="Ribsml_uS5_D2-typ_fold_subgr"/>
</dbReference>
<dbReference type="InterPro" id="IPR004424">
    <property type="entry name" value="IspE"/>
</dbReference>
<evidence type="ECO:0000313" key="8">
    <source>
        <dbReference type="EMBL" id="RDB54518.1"/>
    </source>
</evidence>
<dbReference type="Proteomes" id="UP000253975">
    <property type="component" value="Unassembled WGS sequence"/>
</dbReference>
<dbReference type="EMBL" id="PPTO01000030">
    <property type="protein sequence ID" value="RDB54518.1"/>
    <property type="molecule type" value="Genomic_DNA"/>
</dbReference>
<dbReference type="SUPFAM" id="SSF54211">
    <property type="entry name" value="Ribosomal protein S5 domain 2-like"/>
    <property type="match status" value="1"/>
</dbReference>